<dbReference type="PANTHER" id="PTHR43297">
    <property type="entry name" value="OLIGOPEPTIDE TRANSPORT ATP-BINDING PROTEIN APPD"/>
    <property type="match status" value="1"/>
</dbReference>
<accession>A0A6G5QFD0</accession>
<protein>
    <submittedName>
        <fullName evidence="9">Dipeptide/oligopeptide/nickel ABC transporter, ATP-binding protein</fullName>
    </submittedName>
</protein>
<keyword evidence="4" id="KW-1003">Cell membrane</keyword>
<evidence type="ECO:0000313" key="9">
    <source>
        <dbReference type="EMBL" id="QCD44395.1"/>
    </source>
</evidence>
<evidence type="ECO:0000256" key="2">
    <source>
        <dbReference type="ARBA" id="ARBA00005417"/>
    </source>
</evidence>
<evidence type="ECO:0000256" key="3">
    <source>
        <dbReference type="ARBA" id="ARBA00022448"/>
    </source>
</evidence>
<name>A0A6G5QFD0_9BACT</name>
<evidence type="ECO:0000313" key="10">
    <source>
        <dbReference type="Proteomes" id="UP000503264"/>
    </source>
</evidence>
<dbReference type="AlphaFoldDB" id="A0A6G5QFD0"/>
<comment type="similarity">
    <text evidence="2">Belongs to the ABC transporter superfamily.</text>
</comment>
<keyword evidence="10" id="KW-1185">Reference proteome</keyword>
<dbReference type="GO" id="GO:0016887">
    <property type="term" value="F:ATP hydrolysis activity"/>
    <property type="evidence" value="ECO:0007669"/>
    <property type="project" value="InterPro"/>
</dbReference>
<dbReference type="Proteomes" id="UP000503264">
    <property type="component" value="Chromosome"/>
</dbReference>
<dbReference type="InterPro" id="IPR003593">
    <property type="entry name" value="AAA+_ATPase"/>
</dbReference>
<dbReference type="PROSITE" id="PS50893">
    <property type="entry name" value="ABC_TRANSPORTER_2"/>
    <property type="match status" value="1"/>
</dbReference>
<organism evidence="9 10">
    <name type="scientific">Campylobacter mucosalis CCUG 21559</name>
    <dbReference type="NCBI Taxonomy" id="1032067"/>
    <lineage>
        <taxon>Bacteria</taxon>
        <taxon>Pseudomonadati</taxon>
        <taxon>Campylobacterota</taxon>
        <taxon>Epsilonproteobacteria</taxon>
        <taxon>Campylobacterales</taxon>
        <taxon>Campylobacteraceae</taxon>
        <taxon>Campylobacter</taxon>
    </lineage>
</organism>
<evidence type="ECO:0000256" key="1">
    <source>
        <dbReference type="ARBA" id="ARBA00004417"/>
    </source>
</evidence>
<gene>
    <name evidence="9" type="ORF">CMUC_0590</name>
</gene>
<dbReference type="RefSeq" id="WP_171993534.1">
    <property type="nucleotide sequence ID" value="NZ_CP012542.1"/>
</dbReference>
<evidence type="ECO:0000256" key="5">
    <source>
        <dbReference type="ARBA" id="ARBA00022741"/>
    </source>
</evidence>
<dbReference type="SMART" id="SM00382">
    <property type="entry name" value="AAA"/>
    <property type="match status" value="1"/>
</dbReference>
<dbReference type="InterPro" id="IPR017871">
    <property type="entry name" value="ABC_transporter-like_CS"/>
</dbReference>
<sequence>MLEVKNLSIKAQDKIIVDDISFSLKRGIVTALIGKSGVGKSLCATGIFGIFTNGTSGKITLNFNNEPVKNPSKIISTIMQNPRTAFSPILSIGSHAKSILKANDMLDQNFDQLLKTELKNVGLKDEVADRYPFELSGGMLQRAMIALALITKPKFLIADEPTTDLDAITQTEILSLLSKLVKQKNMGLLLITHDFGVINAFADEILVLEDTKIVEKADKNEIFTSPKSKSSRELLNAYEALK</sequence>
<dbReference type="GO" id="GO:0005886">
    <property type="term" value="C:plasma membrane"/>
    <property type="evidence" value="ECO:0007669"/>
    <property type="project" value="UniProtKB-SubCell"/>
</dbReference>
<evidence type="ECO:0000256" key="7">
    <source>
        <dbReference type="ARBA" id="ARBA00023136"/>
    </source>
</evidence>
<dbReference type="EMBL" id="CP012542">
    <property type="protein sequence ID" value="QCD44395.1"/>
    <property type="molecule type" value="Genomic_DNA"/>
</dbReference>
<dbReference type="InterPro" id="IPR027417">
    <property type="entry name" value="P-loop_NTPase"/>
</dbReference>
<keyword evidence="5" id="KW-0547">Nucleotide-binding</keyword>
<comment type="subcellular location">
    <subcellularLocation>
        <location evidence="1">Cell inner membrane</location>
        <topology evidence="1">Peripheral membrane protein</topology>
    </subcellularLocation>
</comment>
<dbReference type="SUPFAM" id="SSF52540">
    <property type="entry name" value="P-loop containing nucleoside triphosphate hydrolases"/>
    <property type="match status" value="1"/>
</dbReference>
<dbReference type="Pfam" id="PF00005">
    <property type="entry name" value="ABC_tran"/>
    <property type="match status" value="1"/>
</dbReference>
<dbReference type="GO" id="GO:0005524">
    <property type="term" value="F:ATP binding"/>
    <property type="evidence" value="ECO:0007669"/>
    <property type="project" value="UniProtKB-KW"/>
</dbReference>
<proteinExistence type="inferred from homology"/>
<dbReference type="Gene3D" id="3.40.50.300">
    <property type="entry name" value="P-loop containing nucleotide triphosphate hydrolases"/>
    <property type="match status" value="1"/>
</dbReference>
<feature type="domain" description="ABC transporter" evidence="8">
    <location>
        <begin position="2"/>
        <end position="235"/>
    </location>
</feature>
<dbReference type="PANTHER" id="PTHR43297:SF2">
    <property type="entry name" value="DIPEPTIDE TRANSPORT ATP-BINDING PROTEIN DPPD"/>
    <property type="match status" value="1"/>
</dbReference>
<keyword evidence="6 9" id="KW-0067">ATP-binding</keyword>
<keyword evidence="7" id="KW-0472">Membrane</keyword>
<evidence type="ECO:0000256" key="4">
    <source>
        <dbReference type="ARBA" id="ARBA00022475"/>
    </source>
</evidence>
<dbReference type="PROSITE" id="PS00211">
    <property type="entry name" value="ABC_TRANSPORTER_1"/>
    <property type="match status" value="1"/>
</dbReference>
<reference evidence="9 10" key="1">
    <citation type="submission" date="2016-07" db="EMBL/GenBank/DDBJ databases">
        <title>Comparative genomics of the Campylobacter concisus group.</title>
        <authorList>
            <person name="Miller W.G."/>
            <person name="Yee E."/>
            <person name="Chapman M.H."/>
            <person name="Huynh S."/>
            <person name="Bono J.L."/>
            <person name="On S.L.W."/>
            <person name="StLeger J."/>
            <person name="Foster G."/>
            <person name="Parker C.T."/>
        </authorList>
    </citation>
    <scope>NUCLEOTIDE SEQUENCE [LARGE SCALE GENOMIC DNA]</scope>
    <source>
        <strain evidence="9 10">CCUG 21559</strain>
    </source>
</reference>
<dbReference type="CDD" id="cd03257">
    <property type="entry name" value="ABC_NikE_OppD_transporters"/>
    <property type="match status" value="1"/>
</dbReference>
<dbReference type="InterPro" id="IPR003439">
    <property type="entry name" value="ABC_transporter-like_ATP-bd"/>
</dbReference>
<evidence type="ECO:0000259" key="8">
    <source>
        <dbReference type="PROSITE" id="PS50893"/>
    </source>
</evidence>
<evidence type="ECO:0000256" key="6">
    <source>
        <dbReference type="ARBA" id="ARBA00022840"/>
    </source>
</evidence>
<keyword evidence="3" id="KW-0813">Transport</keyword>
<dbReference type="InterPro" id="IPR050388">
    <property type="entry name" value="ABC_Ni/Peptide_Import"/>
</dbReference>